<feature type="transmembrane region" description="Helical" evidence="2">
    <location>
        <begin position="176"/>
        <end position="194"/>
    </location>
</feature>
<protein>
    <submittedName>
        <fullName evidence="3">Uncharacterized protein</fullName>
    </submittedName>
</protein>
<organism evidence="3 4">
    <name type="scientific">Glycomyces algeriensis</name>
    <dbReference type="NCBI Taxonomy" id="256037"/>
    <lineage>
        <taxon>Bacteria</taxon>
        <taxon>Bacillati</taxon>
        <taxon>Actinomycetota</taxon>
        <taxon>Actinomycetes</taxon>
        <taxon>Glycomycetales</taxon>
        <taxon>Glycomycetaceae</taxon>
        <taxon>Glycomyces</taxon>
    </lineage>
</organism>
<reference evidence="3" key="1">
    <citation type="submission" date="2022-12" db="EMBL/GenBank/DDBJ databases">
        <title>Reference genome sequencing for broad-spectrum identification of bacterial and archaeal isolates by mass spectrometry.</title>
        <authorList>
            <person name="Sekiguchi Y."/>
            <person name="Tourlousse D.M."/>
        </authorList>
    </citation>
    <scope>NUCLEOTIDE SEQUENCE</scope>
    <source>
        <strain evidence="3">LLR39Z86</strain>
    </source>
</reference>
<proteinExistence type="predicted"/>
<keyword evidence="2" id="KW-0812">Transmembrane</keyword>
<dbReference type="AlphaFoldDB" id="A0A9W6LIP6"/>
<comment type="caution">
    <text evidence="3">The sequence shown here is derived from an EMBL/GenBank/DDBJ whole genome shotgun (WGS) entry which is preliminary data.</text>
</comment>
<feature type="transmembrane region" description="Helical" evidence="2">
    <location>
        <begin position="148"/>
        <end position="170"/>
    </location>
</feature>
<gene>
    <name evidence="3" type="ORF">GALLR39Z86_39940</name>
</gene>
<evidence type="ECO:0000313" key="4">
    <source>
        <dbReference type="Proteomes" id="UP001144313"/>
    </source>
</evidence>
<keyword evidence="2" id="KW-1133">Transmembrane helix</keyword>
<feature type="region of interest" description="Disordered" evidence="1">
    <location>
        <begin position="47"/>
        <end position="87"/>
    </location>
</feature>
<accession>A0A9W6LIP6</accession>
<evidence type="ECO:0000256" key="2">
    <source>
        <dbReference type="SAM" id="Phobius"/>
    </source>
</evidence>
<dbReference type="RefSeq" id="WP_270114838.1">
    <property type="nucleotide sequence ID" value="NZ_BAAAOL010000007.1"/>
</dbReference>
<name>A0A9W6LIP6_9ACTN</name>
<feature type="transmembrane region" description="Helical" evidence="2">
    <location>
        <begin position="115"/>
        <end position="136"/>
    </location>
</feature>
<evidence type="ECO:0000256" key="1">
    <source>
        <dbReference type="SAM" id="MobiDB-lite"/>
    </source>
</evidence>
<sequence>MKTLAIGFAWLVSLLSGIVTIFALFGGQQWLEANGWTLNPNVQAVQQTTETPSAEADEATGGEETATSDPTAAVTTSGPTDDPAAGADHQENALDRIAAISDWLIDTGEGFFDTWLLAFISVVILTTFALTSGVLVADAYWNFGTRRFFDAVGVVLLATIAVYFGFIVGAVDPGWVTWYVIASALAAVVGWLVADEANY</sequence>
<keyword evidence="2" id="KW-0472">Membrane</keyword>
<dbReference type="Proteomes" id="UP001144313">
    <property type="component" value="Unassembled WGS sequence"/>
</dbReference>
<dbReference type="EMBL" id="BSDT01000001">
    <property type="protein sequence ID" value="GLI44144.1"/>
    <property type="molecule type" value="Genomic_DNA"/>
</dbReference>
<keyword evidence="4" id="KW-1185">Reference proteome</keyword>
<evidence type="ECO:0000313" key="3">
    <source>
        <dbReference type="EMBL" id="GLI44144.1"/>
    </source>
</evidence>